<keyword evidence="2" id="KW-0210">Decarboxylase</keyword>
<dbReference type="GeneID" id="28489182"/>
<evidence type="ECO:0000256" key="3">
    <source>
        <dbReference type="ARBA" id="ARBA00023239"/>
    </source>
</evidence>
<evidence type="ECO:0000256" key="2">
    <source>
        <dbReference type="ARBA" id="ARBA00022793"/>
    </source>
</evidence>
<keyword evidence="9" id="KW-1133">Transmembrane helix</keyword>
<evidence type="ECO:0000256" key="5">
    <source>
        <dbReference type="ARBA" id="ARBA00037914"/>
    </source>
</evidence>
<dbReference type="InterPro" id="IPR011766">
    <property type="entry name" value="TPP_enzyme_TPP-bd"/>
</dbReference>
<dbReference type="STRING" id="294671.YLM1_0882"/>
<dbReference type="SUPFAM" id="SSF52518">
    <property type="entry name" value="Thiamin diphosphate-binding fold (THDP-binding)"/>
    <property type="match status" value="1"/>
</dbReference>
<dbReference type="Gene3D" id="3.40.50.970">
    <property type="match status" value="1"/>
</dbReference>
<name>A0A126R0F7_METOL</name>
<feature type="transmembrane region" description="Helical" evidence="9">
    <location>
        <begin position="45"/>
        <end position="64"/>
    </location>
</feature>
<dbReference type="InterPro" id="IPR051818">
    <property type="entry name" value="TPP_dependent_decarboxylase"/>
</dbReference>
<comment type="function">
    <text evidence="4">Involved in the biosynthesis of the coenzyme M (2-mercaptoethanesulfonic acid). Catalyzes the decarboxylation of sulfopyruvate to sulfoacetaldehyde.</text>
</comment>
<accession>A0A126R0F7</accession>
<evidence type="ECO:0000256" key="4">
    <source>
        <dbReference type="ARBA" id="ARBA00037396"/>
    </source>
</evidence>
<dbReference type="Pfam" id="PF02775">
    <property type="entry name" value="TPP_enzyme_C"/>
    <property type="match status" value="1"/>
</dbReference>
<feature type="domain" description="Thiamine pyrophosphate enzyme TPP-binding" evidence="10">
    <location>
        <begin position="47"/>
        <end position="133"/>
    </location>
</feature>
<evidence type="ECO:0000259" key="10">
    <source>
        <dbReference type="Pfam" id="PF02775"/>
    </source>
</evidence>
<dbReference type="KEGG" id="mol:YLM1_0882"/>
<comment type="subunit">
    <text evidence="6">Heterododecamer composed of 6 subunits alpha and 6 subunits beta.</text>
</comment>
<dbReference type="EC" id="4.1.1.79" evidence="7"/>
<dbReference type="Proteomes" id="UP000066376">
    <property type="component" value="Chromosome"/>
</dbReference>
<comment type="pathway">
    <text evidence="5">Cofactor biosynthesis; coenzyme M biosynthesis; sulfoacetaldehyde from phosphoenolpyruvate and sulfite: step 4/4.</text>
</comment>
<keyword evidence="3" id="KW-0456">Lyase</keyword>
<keyword evidence="9" id="KW-0472">Membrane</keyword>
<evidence type="ECO:0000256" key="8">
    <source>
        <dbReference type="ARBA" id="ARBA00048551"/>
    </source>
</evidence>
<gene>
    <name evidence="11" type="ORF">YLM1_0882</name>
</gene>
<evidence type="ECO:0000313" key="12">
    <source>
        <dbReference type="Proteomes" id="UP000066376"/>
    </source>
</evidence>
<dbReference type="NCBIfam" id="TIGR03846">
    <property type="entry name" value="sulfopy_beta"/>
    <property type="match status" value="1"/>
</dbReference>
<protein>
    <recommendedName>
        <fullName evidence="7">sulfopyruvate decarboxylase</fullName>
        <ecNumber evidence="7">4.1.1.79</ecNumber>
    </recommendedName>
</protein>
<dbReference type="GO" id="GO:0019295">
    <property type="term" value="P:coenzyme M biosynthetic process"/>
    <property type="evidence" value="ECO:0007669"/>
    <property type="project" value="UniProtKB-KW"/>
</dbReference>
<dbReference type="InterPro" id="IPR022494">
    <property type="entry name" value="Sulfopyruvate_deCO2ase_bsu"/>
</dbReference>
<dbReference type="PANTHER" id="PTHR42818">
    <property type="entry name" value="SULFOPYRUVATE DECARBOXYLASE SUBUNIT ALPHA"/>
    <property type="match status" value="1"/>
</dbReference>
<evidence type="ECO:0000256" key="1">
    <source>
        <dbReference type="ARBA" id="ARBA00022545"/>
    </source>
</evidence>
<organism evidence="11 12">
    <name type="scientific">Methanobrevibacter olleyae</name>
    <dbReference type="NCBI Taxonomy" id="294671"/>
    <lineage>
        <taxon>Archaea</taxon>
        <taxon>Methanobacteriati</taxon>
        <taxon>Methanobacteriota</taxon>
        <taxon>Methanomada group</taxon>
        <taxon>Methanobacteria</taxon>
        <taxon>Methanobacteriales</taxon>
        <taxon>Methanobacteriaceae</taxon>
        <taxon>Methanobrevibacter</taxon>
    </lineage>
</organism>
<evidence type="ECO:0000256" key="6">
    <source>
        <dbReference type="ARBA" id="ARBA00038733"/>
    </source>
</evidence>
<reference evidence="11 12" key="1">
    <citation type="journal article" date="2016" name="Genome Announc.">
        <title>Draft Genome Sequence of the Rumen Methanogen Methanobrevibacter olleyae YLM1.</title>
        <authorList>
            <person name="Kelly W.J."/>
            <person name="Li D."/>
            <person name="Lambie S.C."/>
            <person name="Cox F."/>
            <person name="Attwood G.T."/>
            <person name="Altermann E."/>
            <person name="Leahy S.C."/>
        </authorList>
    </citation>
    <scope>NUCLEOTIDE SEQUENCE [LARGE SCALE GENOMIC DNA]</scope>
    <source>
        <strain evidence="11 12">YLM1</strain>
    </source>
</reference>
<proteinExistence type="predicted"/>
<dbReference type="PANTHER" id="PTHR42818:SF1">
    <property type="entry name" value="SULFOPYRUVATE DECARBOXYLASE"/>
    <property type="match status" value="1"/>
</dbReference>
<evidence type="ECO:0000256" key="7">
    <source>
        <dbReference type="ARBA" id="ARBA00038875"/>
    </source>
</evidence>
<sequence>MNKTSDKKRKDALEEIMKSIDDEILIVNIGFPSRELYDIKDRDETFYMIGSMGMVSSIGLGLALTKKDKKIIIIDGDGSFLMNLSSIVTIFSQNPKNLTWIVLNNQSYGSTGNQETYAKNLNLINIAKGVGFKNTYEFEDIDLKEIINKEELSFINYNIKPGNAKASIIPLSPIEIKERFMAKLD</sequence>
<dbReference type="PATRIC" id="fig|294671.3.peg.924"/>
<dbReference type="InterPro" id="IPR029061">
    <property type="entry name" value="THDP-binding"/>
</dbReference>
<reference evidence="12" key="2">
    <citation type="submission" date="2016-02" db="EMBL/GenBank/DDBJ databases">
        <title>The draft genome sequence of the rumen methanogen Methanobrevibacter olleyae YLM1.</title>
        <authorList>
            <consortium name="New Zealand Agricultural Greenhouse Gas Research Centre/Pastoral Greenhouse Gas Research Consortium"/>
            <person name="Kelly W.J."/>
            <person name="Li D."/>
            <person name="Lambie S.C."/>
            <person name="Attwood G.T."/>
            <person name="Altermann E."/>
            <person name="Leahy S.C."/>
        </authorList>
    </citation>
    <scope>NUCLEOTIDE SEQUENCE [LARGE SCALE GENOMIC DNA]</scope>
    <source>
        <strain evidence="12">YLM1</strain>
    </source>
</reference>
<dbReference type="AlphaFoldDB" id="A0A126R0F7"/>
<dbReference type="GO" id="GO:0050545">
    <property type="term" value="F:sulfopyruvate decarboxylase activity"/>
    <property type="evidence" value="ECO:0007669"/>
    <property type="project" value="UniProtKB-EC"/>
</dbReference>
<keyword evidence="9" id="KW-0812">Transmembrane</keyword>
<dbReference type="GO" id="GO:0030976">
    <property type="term" value="F:thiamine pyrophosphate binding"/>
    <property type="evidence" value="ECO:0007669"/>
    <property type="project" value="InterPro"/>
</dbReference>
<comment type="catalytic activity">
    <reaction evidence="8">
        <text>3-sulfopyruvate + H(+) = sulfoacetaldehyde + CO2</text>
        <dbReference type="Rhea" id="RHEA:20948"/>
        <dbReference type="ChEBI" id="CHEBI:15378"/>
        <dbReference type="ChEBI" id="CHEBI:16526"/>
        <dbReference type="ChEBI" id="CHEBI:57940"/>
        <dbReference type="ChEBI" id="CHEBI:58246"/>
        <dbReference type="EC" id="4.1.1.79"/>
    </reaction>
</comment>
<evidence type="ECO:0000313" key="11">
    <source>
        <dbReference type="EMBL" id="AMK15439.1"/>
    </source>
</evidence>
<dbReference type="EMBL" id="CP014265">
    <property type="protein sequence ID" value="AMK15439.1"/>
    <property type="molecule type" value="Genomic_DNA"/>
</dbReference>
<keyword evidence="1" id="KW-0174">Coenzyme M biosynthesis</keyword>
<dbReference type="RefSeq" id="WP_067146689.1">
    <property type="nucleotide sequence ID" value="NZ_CP014265.1"/>
</dbReference>
<keyword evidence="11" id="KW-0670">Pyruvate</keyword>
<keyword evidence="12" id="KW-1185">Reference proteome</keyword>
<evidence type="ECO:0000256" key="9">
    <source>
        <dbReference type="SAM" id="Phobius"/>
    </source>
</evidence>